<keyword evidence="5" id="KW-0418">Kinase</keyword>
<keyword evidence="4 8" id="KW-0547">Nucleotide-binding</keyword>
<evidence type="ECO:0000256" key="4">
    <source>
        <dbReference type="ARBA" id="ARBA00022741"/>
    </source>
</evidence>
<dbReference type="SUPFAM" id="SSF56112">
    <property type="entry name" value="Protein kinase-like (PK-like)"/>
    <property type="match status" value="1"/>
</dbReference>
<dbReference type="CDD" id="cd14014">
    <property type="entry name" value="STKc_PknB_like"/>
    <property type="match status" value="1"/>
</dbReference>
<dbReference type="GO" id="GO:0004674">
    <property type="term" value="F:protein serine/threonine kinase activity"/>
    <property type="evidence" value="ECO:0007669"/>
    <property type="project" value="UniProtKB-KW"/>
</dbReference>
<dbReference type="Gene3D" id="2.130.10.10">
    <property type="entry name" value="YVTN repeat-like/Quinoprotein amine dehydrogenase"/>
    <property type="match status" value="2"/>
</dbReference>
<dbReference type="Gene3D" id="1.10.510.10">
    <property type="entry name" value="Transferase(Phosphotransferase) domain 1"/>
    <property type="match status" value="1"/>
</dbReference>
<dbReference type="PROSITE" id="PS00108">
    <property type="entry name" value="PROTEIN_KINASE_ST"/>
    <property type="match status" value="1"/>
</dbReference>
<proteinExistence type="predicted"/>
<name>A0A3M2M563_9ACTN</name>
<evidence type="ECO:0000313" key="10">
    <source>
        <dbReference type="EMBL" id="RMI44701.1"/>
    </source>
</evidence>
<dbReference type="SMART" id="SM00220">
    <property type="entry name" value="S_TKc"/>
    <property type="match status" value="1"/>
</dbReference>
<reference evidence="10 11" key="1">
    <citation type="submission" date="2018-10" db="EMBL/GenBank/DDBJ databases">
        <title>Isolation from soil.</title>
        <authorList>
            <person name="Hu J."/>
        </authorList>
    </citation>
    <scope>NUCLEOTIDE SEQUENCE [LARGE SCALE GENOMIC DNA]</scope>
    <source>
        <strain evidence="10 11">NEAU-Ht49</strain>
    </source>
</reference>
<dbReference type="CDD" id="cd00200">
    <property type="entry name" value="WD40"/>
    <property type="match status" value="1"/>
</dbReference>
<dbReference type="InterPro" id="IPR001680">
    <property type="entry name" value="WD40_rpt"/>
</dbReference>
<dbReference type="OrthoDB" id="4336591at2"/>
<dbReference type="EC" id="2.7.11.1" evidence="1"/>
<dbReference type="EMBL" id="RFFG01000017">
    <property type="protein sequence ID" value="RMI44701.1"/>
    <property type="molecule type" value="Genomic_DNA"/>
</dbReference>
<evidence type="ECO:0000256" key="6">
    <source>
        <dbReference type="ARBA" id="ARBA00022840"/>
    </source>
</evidence>
<protein>
    <recommendedName>
        <fullName evidence="1">non-specific serine/threonine protein kinase</fullName>
        <ecNumber evidence="1">2.7.11.1</ecNumber>
    </recommendedName>
</protein>
<dbReference type="Pfam" id="PF00400">
    <property type="entry name" value="WD40"/>
    <property type="match status" value="1"/>
</dbReference>
<dbReference type="PROSITE" id="PS50011">
    <property type="entry name" value="PROTEIN_KINASE_DOM"/>
    <property type="match status" value="1"/>
</dbReference>
<evidence type="ECO:0000256" key="1">
    <source>
        <dbReference type="ARBA" id="ARBA00012513"/>
    </source>
</evidence>
<dbReference type="SMART" id="SM00320">
    <property type="entry name" value="WD40"/>
    <property type="match status" value="5"/>
</dbReference>
<dbReference type="InterPro" id="IPR000719">
    <property type="entry name" value="Prot_kinase_dom"/>
</dbReference>
<evidence type="ECO:0000256" key="7">
    <source>
        <dbReference type="PROSITE-ProRule" id="PRU00221"/>
    </source>
</evidence>
<evidence type="ECO:0000256" key="8">
    <source>
        <dbReference type="PROSITE-ProRule" id="PRU10141"/>
    </source>
</evidence>
<feature type="repeat" description="WD" evidence="7">
    <location>
        <begin position="623"/>
        <end position="656"/>
    </location>
</feature>
<dbReference type="AlphaFoldDB" id="A0A3M2M563"/>
<dbReference type="PROSITE" id="PS00107">
    <property type="entry name" value="PROTEIN_KINASE_ATP"/>
    <property type="match status" value="1"/>
</dbReference>
<dbReference type="Pfam" id="PF00069">
    <property type="entry name" value="Pkinase"/>
    <property type="match status" value="1"/>
</dbReference>
<sequence>MRGDTGETLAGRYRILELIGRGGMGRVWRAYDDQLGREVAVKEMLLPEGIDDEGRREWYARTAREARAAARLHHPGIVTVHDRVLEPDGRPWIIMEFVRGRSLSDLLRAEGPLPPRRVAEIGRQMLSALTAAHAHGIVHRDVKPANVLLSGDRAVLTDFGIAALADDVTVTRTGALVGTPGYMAPEQIRGEPATPRSDLWALGATLYTAVEGRPPFTGATPAAIYVSVATEEPSPPALAGPLTPVIAGLLTKDPSKRSTPEPLSAALTAIANGTEPPPSRPVFPTVPVPVGATTPYGPAPEAFAPPSGRARRRTLLLRAAAAGAVVLVAGGVTAALTLRDSGHTPEPSRQPTKAAAKDLILGSQGVLNLTYLPDSRELISMSVSAPSRMWDVTTGRVLANLDDSVHGSSSFAAPSPDGRTIATDNYSSISLWDARTQRVTRTFQLPGGDKAGIASSAAFSPEGDRLAIGTYSNDKGPHKIVLWNVPQNSAEGTLDSGGTTGLSHVVYSPDGLQFATSDLTQVKLWDTSGGRLIGTIGEPDGIVADIAFSPDGTELAVNTTGTGIHLWNLKTRTLATSIIGGGKDDSNQIAFSPDGTLLAGRDAGDHDVVDLWDTKTGKVVRRLTGHTREVRAVAYAPDGSSVAAASTDGTIRVWRV</sequence>
<dbReference type="Proteomes" id="UP000282674">
    <property type="component" value="Unassembled WGS sequence"/>
</dbReference>
<dbReference type="PROSITE" id="PS50294">
    <property type="entry name" value="WD_REPEATS_REGION"/>
    <property type="match status" value="1"/>
</dbReference>
<evidence type="ECO:0000256" key="3">
    <source>
        <dbReference type="ARBA" id="ARBA00022679"/>
    </source>
</evidence>
<dbReference type="InterPro" id="IPR011047">
    <property type="entry name" value="Quinoprotein_ADH-like_sf"/>
</dbReference>
<comment type="caution">
    <text evidence="10">The sequence shown here is derived from an EMBL/GenBank/DDBJ whole genome shotgun (WGS) entry which is preliminary data.</text>
</comment>
<dbReference type="GO" id="GO:0005524">
    <property type="term" value="F:ATP binding"/>
    <property type="evidence" value="ECO:0007669"/>
    <property type="project" value="UniProtKB-UniRule"/>
</dbReference>
<dbReference type="PANTHER" id="PTHR43289">
    <property type="entry name" value="MITOGEN-ACTIVATED PROTEIN KINASE KINASE KINASE 20-RELATED"/>
    <property type="match status" value="1"/>
</dbReference>
<dbReference type="InterPro" id="IPR011009">
    <property type="entry name" value="Kinase-like_dom_sf"/>
</dbReference>
<organism evidence="10 11">
    <name type="scientific">Actinomadura harenae</name>
    <dbReference type="NCBI Taxonomy" id="2483351"/>
    <lineage>
        <taxon>Bacteria</taxon>
        <taxon>Bacillati</taxon>
        <taxon>Actinomycetota</taxon>
        <taxon>Actinomycetes</taxon>
        <taxon>Streptosporangiales</taxon>
        <taxon>Thermomonosporaceae</taxon>
        <taxon>Actinomadura</taxon>
    </lineage>
</organism>
<gene>
    <name evidence="10" type="ORF">EBO15_12165</name>
</gene>
<dbReference type="InterPro" id="IPR017441">
    <property type="entry name" value="Protein_kinase_ATP_BS"/>
</dbReference>
<dbReference type="PANTHER" id="PTHR43289:SF6">
    <property type="entry name" value="SERINE_THREONINE-PROTEIN KINASE NEKL-3"/>
    <property type="match status" value="1"/>
</dbReference>
<keyword evidence="7" id="KW-0853">WD repeat</keyword>
<evidence type="ECO:0000256" key="5">
    <source>
        <dbReference type="ARBA" id="ARBA00022777"/>
    </source>
</evidence>
<keyword evidence="3" id="KW-0808">Transferase</keyword>
<feature type="binding site" evidence="8">
    <location>
        <position position="42"/>
    </location>
    <ligand>
        <name>ATP</name>
        <dbReference type="ChEBI" id="CHEBI:30616"/>
    </ligand>
</feature>
<keyword evidence="6 8" id="KW-0067">ATP-binding</keyword>
<feature type="domain" description="Protein kinase" evidence="9">
    <location>
        <begin position="13"/>
        <end position="283"/>
    </location>
</feature>
<dbReference type="PROSITE" id="PS50082">
    <property type="entry name" value="WD_REPEATS_2"/>
    <property type="match status" value="1"/>
</dbReference>
<evidence type="ECO:0000313" key="11">
    <source>
        <dbReference type="Proteomes" id="UP000282674"/>
    </source>
</evidence>
<dbReference type="RefSeq" id="WP_122194452.1">
    <property type="nucleotide sequence ID" value="NZ_JBHSKC010000009.1"/>
</dbReference>
<dbReference type="InterPro" id="IPR015943">
    <property type="entry name" value="WD40/YVTN_repeat-like_dom_sf"/>
</dbReference>
<dbReference type="InterPro" id="IPR008271">
    <property type="entry name" value="Ser/Thr_kinase_AS"/>
</dbReference>
<dbReference type="SUPFAM" id="SSF50998">
    <property type="entry name" value="Quinoprotein alcohol dehydrogenase-like"/>
    <property type="match status" value="1"/>
</dbReference>
<keyword evidence="2" id="KW-0723">Serine/threonine-protein kinase</keyword>
<accession>A0A3M2M563</accession>
<dbReference type="Gene3D" id="3.30.200.20">
    <property type="entry name" value="Phosphorylase Kinase, domain 1"/>
    <property type="match status" value="1"/>
</dbReference>
<evidence type="ECO:0000259" key="9">
    <source>
        <dbReference type="PROSITE" id="PS50011"/>
    </source>
</evidence>
<evidence type="ECO:0000256" key="2">
    <source>
        <dbReference type="ARBA" id="ARBA00022527"/>
    </source>
</evidence>
<keyword evidence="11" id="KW-1185">Reference proteome</keyword>